<dbReference type="PRINTS" id="PR00047">
    <property type="entry name" value="STROIDFINGER"/>
</dbReference>
<dbReference type="GO" id="GO:0000978">
    <property type="term" value="F:RNA polymerase II cis-regulatory region sequence-specific DNA binding"/>
    <property type="evidence" value="ECO:0007669"/>
    <property type="project" value="InterPro"/>
</dbReference>
<comment type="similarity">
    <text evidence="2">Belongs to the nuclear hormone receptor family.</text>
</comment>
<keyword evidence="9 13" id="KW-0675">Receptor</keyword>
<dbReference type="GO" id="GO:0003700">
    <property type="term" value="F:DNA-binding transcription factor activity"/>
    <property type="evidence" value="ECO:0007669"/>
    <property type="project" value="InterPro"/>
</dbReference>
<dbReference type="EMBL" id="LN609406">
    <property type="protein sequence ID" value="CEF61177.1"/>
    <property type="molecule type" value="Genomic_DNA"/>
</dbReference>
<dbReference type="SMART" id="SM00430">
    <property type="entry name" value="HOLI"/>
    <property type="match status" value="1"/>
</dbReference>
<dbReference type="Pfam" id="PF00105">
    <property type="entry name" value="zf-C4"/>
    <property type="match status" value="1"/>
</dbReference>
<reference evidence="13" key="1">
    <citation type="submission" date="2014-09" db="EMBL/GenBank/DDBJ databases">
        <authorList>
            <person name="Aslett A.Martin."/>
        </authorList>
    </citation>
    <scope>NUCLEOTIDE SEQUENCE</scope>
    <source>
        <strain evidence="13">ED321 Heterogonic</strain>
    </source>
</reference>
<accession>A0A090KZ84</accession>
<comment type="subcellular location">
    <subcellularLocation>
        <location evidence="1">Nucleus</location>
    </subcellularLocation>
</comment>
<dbReference type="InterPro" id="IPR049636">
    <property type="entry name" value="HNF4-like_DBD"/>
</dbReference>
<dbReference type="Gene3D" id="3.30.50.10">
    <property type="entry name" value="Erythroid Transcription Factor GATA-1, subunit A"/>
    <property type="match status" value="1"/>
</dbReference>
<keyword evidence="5" id="KW-0862">Zinc</keyword>
<name>A0A090KZ84_STRRB</name>
<dbReference type="PANTHER" id="PTHR24083">
    <property type="entry name" value="NUCLEAR HORMONE RECEPTOR"/>
    <property type="match status" value="1"/>
</dbReference>
<evidence type="ECO:0000313" key="13">
    <source>
        <dbReference type="EMBL" id="CEF61177.1"/>
    </source>
</evidence>
<feature type="domain" description="NR LBD" evidence="12">
    <location>
        <begin position="604"/>
        <end position="829"/>
    </location>
</feature>
<dbReference type="OrthoDB" id="5771769at2759"/>
<evidence type="ECO:0000313" key="14">
    <source>
        <dbReference type="WormBase" id="SRAE_0000030500"/>
    </source>
</evidence>
<dbReference type="PROSITE" id="PS51030">
    <property type="entry name" value="NUCLEAR_REC_DBD_2"/>
    <property type="match status" value="1"/>
</dbReference>
<evidence type="ECO:0000256" key="6">
    <source>
        <dbReference type="ARBA" id="ARBA00023015"/>
    </source>
</evidence>
<dbReference type="SMART" id="SM00399">
    <property type="entry name" value="ZnF_C4"/>
    <property type="match status" value="1"/>
</dbReference>
<protein>
    <submittedName>
        <fullName evidence="13">Nuclear receptor subfamily 2 group F member 6</fullName>
    </submittedName>
</protein>
<dbReference type="FunFam" id="3.30.50.10:FF:000030">
    <property type="entry name" value="Nuclear Hormone Receptor family"/>
    <property type="match status" value="1"/>
</dbReference>
<dbReference type="PROSITE" id="PS51843">
    <property type="entry name" value="NR_LBD"/>
    <property type="match status" value="1"/>
</dbReference>
<dbReference type="GeneID" id="36373545"/>
<dbReference type="GO" id="GO:0005634">
    <property type="term" value="C:nucleus"/>
    <property type="evidence" value="ECO:0007669"/>
    <property type="project" value="UniProtKB-SubCell"/>
</dbReference>
<dbReference type="InterPro" id="IPR031751">
    <property type="entry name" value="DUF4735"/>
</dbReference>
<dbReference type="AlphaFoldDB" id="A0A090KZ84"/>
<dbReference type="Pfam" id="PF15882">
    <property type="entry name" value="DUF4735"/>
    <property type="match status" value="1"/>
</dbReference>
<proteinExistence type="inferred from homology"/>
<evidence type="ECO:0000256" key="3">
    <source>
        <dbReference type="ARBA" id="ARBA00022723"/>
    </source>
</evidence>
<dbReference type="PROSITE" id="PS00031">
    <property type="entry name" value="NUCLEAR_REC_DBD_1"/>
    <property type="match status" value="1"/>
</dbReference>
<dbReference type="InterPro" id="IPR000536">
    <property type="entry name" value="Nucl_hrmn_rcpt_lig-bd"/>
</dbReference>
<keyword evidence="3" id="KW-0479">Metal-binding</keyword>
<evidence type="ECO:0000256" key="4">
    <source>
        <dbReference type="ARBA" id="ARBA00022771"/>
    </source>
</evidence>
<dbReference type="InterPro" id="IPR001628">
    <property type="entry name" value="Znf_hrmn_rcpt"/>
</dbReference>
<evidence type="ECO:0000256" key="5">
    <source>
        <dbReference type="ARBA" id="ARBA00022833"/>
    </source>
</evidence>
<dbReference type="WormBase" id="SRAE_0000030500">
    <property type="protein sequence ID" value="SRP12483"/>
    <property type="gene ID" value="WBGene00256047"/>
</dbReference>
<sequence length="977" mass="113032">MGIVAPSITFFTWHHARLVALILNAFSGVLFYTESQIKQKNKLEKEEIFTLYLIDKQLNNFYENYYGNGYHDDIFSGIKEISKKAKHLLKSNNNNDFINFLNSKDFTIELEMYKLTDERLRWDLKDLPNANRREVIKGNGFTFWFNNKCFQELTNNISLSCFTEYTNYKGLIEFDLTSKLQYIFYGHKFATNYFNHHLKTDYTSIINEICSNMQDEFSKHKQNHYKNLIKLKKTQRDLLMNQVFACGQFGFLEISDLHILTSILSWQHPSLGCFSREIPEEHINSGIVRNNFNVKQSIASEICASDSNFLGVYALLVYFRLLLEPPFKFREYNLPEQPVFMGHIPAEDKFKQFKYKDWVRDAGFPNELRIPRPEPIFWLKDIANYIFMEPTNGNNNISNSTSIFDDNPGFADKYREEISNTISNISIGDPTDGSQNCLICNDIAAGKHYGVTACNGCKGFFRRTVRRQYTYSCRYEGRCNVTKANRANCRFCRFKKCKDYGMRVDAVQAERDLIGKRKKSQEITNNIGNFCNTPVKRIKMDNESPNGRMSFSNVQYSTPNICNLPHSELSYRYSNPLEVIRYMIESEELGSIKLNWSSGKNILKSLCHCESIMQHHRSYHLTKRDDKLISRAEVLESLNEMLELTIHWSKSLQPFNKLRDKDKFALIKSFASQHIVLCIAYRSTFNEDYFNVISNCIVGDEMDSKDKNFCNKFLEKTMKEMVEEMRRLQMDDVEFVAIKAASFFNNTAEGLSKNGIMNVLDVKRRTLKALSDYINNKITSESSRLCDLLMSICTSSKVLGEMLLENDTLKKILGIIQIGDLLSQHILNNDTIIDDEGSDMLNFEQTSINNVVPHHLLTMPCANDPQAFPLNFFSYNSSQLNPQHHSKQQEVSNYPPGFSNANTMSPQMPMKDINGSYFNGLNANTYFSNIQEYYDANEFKPQPISHALVNTQLLNNCPTSNPQNQFSSTTSDCGRFR</sequence>
<dbReference type="CDD" id="cd06960">
    <property type="entry name" value="NR_DBD_HNF4A"/>
    <property type="match status" value="1"/>
</dbReference>
<evidence type="ECO:0000256" key="1">
    <source>
        <dbReference type="ARBA" id="ARBA00004123"/>
    </source>
</evidence>
<keyword evidence="7" id="KW-0238">DNA-binding</keyword>
<evidence type="ECO:0000256" key="2">
    <source>
        <dbReference type="ARBA" id="ARBA00005993"/>
    </source>
</evidence>
<keyword evidence="8" id="KW-0804">Transcription</keyword>
<keyword evidence="10" id="KW-0539">Nucleus</keyword>
<evidence type="ECO:0000256" key="9">
    <source>
        <dbReference type="ARBA" id="ARBA00023170"/>
    </source>
</evidence>
<organism evidence="13">
    <name type="scientific">Strongyloides ratti</name>
    <name type="common">Parasitic roundworm</name>
    <dbReference type="NCBI Taxonomy" id="34506"/>
    <lineage>
        <taxon>Eukaryota</taxon>
        <taxon>Metazoa</taxon>
        <taxon>Ecdysozoa</taxon>
        <taxon>Nematoda</taxon>
        <taxon>Chromadorea</taxon>
        <taxon>Rhabditida</taxon>
        <taxon>Tylenchina</taxon>
        <taxon>Panagrolaimomorpha</taxon>
        <taxon>Strongyloidoidea</taxon>
        <taxon>Strongyloididae</taxon>
        <taxon>Strongyloides</taxon>
    </lineage>
</organism>
<dbReference type="Gene3D" id="1.10.565.10">
    <property type="entry name" value="Retinoid X Receptor"/>
    <property type="match status" value="1"/>
</dbReference>
<gene>
    <name evidence="13 14" type="ORF">SRAE_0000030500</name>
</gene>
<dbReference type="GO" id="GO:0008270">
    <property type="term" value="F:zinc ion binding"/>
    <property type="evidence" value="ECO:0007669"/>
    <property type="project" value="UniProtKB-KW"/>
</dbReference>
<dbReference type="SUPFAM" id="SSF48508">
    <property type="entry name" value="Nuclear receptor ligand-binding domain"/>
    <property type="match status" value="1"/>
</dbReference>
<evidence type="ECO:0000256" key="7">
    <source>
        <dbReference type="ARBA" id="ARBA00023125"/>
    </source>
</evidence>
<evidence type="ECO:0000259" key="11">
    <source>
        <dbReference type="PROSITE" id="PS51030"/>
    </source>
</evidence>
<evidence type="ECO:0000256" key="10">
    <source>
        <dbReference type="ARBA" id="ARBA00023242"/>
    </source>
</evidence>
<keyword evidence="4" id="KW-0863">Zinc-finger</keyword>
<evidence type="ECO:0000256" key="8">
    <source>
        <dbReference type="ARBA" id="ARBA00023163"/>
    </source>
</evidence>
<dbReference type="Pfam" id="PF00104">
    <property type="entry name" value="Hormone_recep"/>
    <property type="match status" value="1"/>
</dbReference>
<dbReference type="SUPFAM" id="SSF57716">
    <property type="entry name" value="Glucocorticoid receptor-like (DNA-binding domain)"/>
    <property type="match status" value="1"/>
</dbReference>
<dbReference type="CTD" id="36373545"/>
<feature type="domain" description="Nuclear receptor" evidence="11">
    <location>
        <begin position="434"/>
        <end position="509"/>
    </location>
</feature>
<dbReference type="InterPro" id="IPR050274">
    <property type="entry name" value="Nuclear_hormone_rcpt_NR2"/>
</dbReference>
<dbReference type="RefSeq" id="XP_024500386.1">
    <property type="nucleotide sequence ID" value="XM_024646178.1"/>
</dbReference>
<dbReference type="InterPro" id="IPR013088">
    <property type="entry name" value="Znf_NHR/GATA"/>
</dbReference>
<dbReference type="InterPro" id="IPR035500">
    <property type="entry name" value="NHR-like_dom_sf"/>
</dbReference>
<evidence type="ECO:0000259" key="12">
    <source>
        <dbReference type="PROSITE" id="PS51843"/>
    </source>
</evidence>
<keyword evidence="6" id="KW-0805">Transcription regulation</keyword>